<evidence type="ECO:0000313" key="2">
    <source>
        <dbReference type="EMBL" id="KAJ2678981.1"/>
    </source>
</evidence>
<dbReference type="Proteomes" id="UP001151518">
    <property type="component" value="Unassembled WGS sequence"/>
</dbReference>
<proteinExistence type="predicted"/>
<organism evidence="2 3">
    <name type="scientific">Coemansia spiralis</name>
    <dbReference type="NCBI Taxonomy" id="417178"/>
    <lineage>
        <taxon>Eukaryota</taxon>
        <taxon>Fungi</taxon>
        <taxon>Fungi incertae sedis</taxon>
        <taxon>Zoopagomycota</taxon>
        <taxon>Kickxellomycotina</taxon>
        <taxon>Kickxellomycetes</taxon>
        <taxon>Kickxellales</taxon>
        <taxon>Kickxellaceae</taxon>
        <taxon>Coemansia</taxon>
    </lineage>
</organism>
<sequence>MRSSVFSFLALSLTANVSTALAQAEESASFSVLSSSLGPQATAQCDGSCTSEPALNLASIVQGIVGRATQVDSGYHIIVQNTPIVEMIYNYMNPEDTGASVLGKVEMQASDASQEEFPSSAILLPASTVTVTVTVTESGDEQSESTSVASSAEKEPLLAATAAANRPDVPPAAKAFEIVAPAASADEDVDFDYKSWSSRIDAAAHKLASNVGGIIVSFLPNISPTGEAAIAEESSLAE</sequence>
<accession>A0A9W8KY02</accession>
<feature type="signal peptide" evidence="1">
    <location>
        <begin position="1"/>
        <end position="24"/>
    </location>
</feature>
<keyword evidence="1" id="KW-0732">Signal</keyword>
<dbReference type="EMBL" id="JANBTW010000016">
    <property type="protein sequence ID" value="KAJ2678981.1"/>
    <property type="molecule type" value="Genomic_DNA"/>
</dbReference>
<evidence type="ECO:0000313" key="3">
    <source>
        <dbReference type="Proteomes" id="UP001151518"/>
    </source>
</evidence>
<name>A0A9W8KY02_9FUNG</name>
<gene>
    <name evidence="2" type="ORF">GGI25_001970</name>
</gene>
<feature type="chain" id="PRO_5040881088" evidence="1">
    <location>
        <begin position="25"/>
        <end position="238"/>
    </location>
</feature>
<comment type="caution">
    <text evidence="2">The sequence shown here is derived from an EMBL/GenBank/DDBJ whole genome shotgun (WGS) entry which is preliminary data.</text>
</comment>
<protein>
    <submittedName>
        <fullName evidence="2">Uncharacterized protein</fullName>
    </submittedName>
</protein>
<dbReference type="OrthoDB" id="5577604at2759"/>
<reference evidence="2" key="1">
    <citation type="submission" date="2022-07" db="EMBL/GenBank/DDBJ databases">
        <title>Phylogenomic reconstructions and comparative analyses of Kickxellomycotina fungi.</title>
        <authorList>
            <person name="Reynolds N.K."/>
            <person name="Stajich J.E."/>
            <person name="Barry K."/>
            <person name="Grigoriev I.V."/>
            <person name="Crous P."/>
            <person name="Smith M.E."/>
        </authorList>
    </citation>
    <scope>NUCLEOTIDE SEQUENCE</scope>
    <source>
        <strain evidence="2">NRRL 3115</strain>
    </source>
</reference>
<evidence type="ECO:0000256" key="1">
    <source>
        <dbReference type="SAM" id="SignalP"/>
    </source>
</evidence>
<dbReference type="AlphaFoldDB" id="A0A9W8KY02"/>